<feature type="coiled-coil region" evidence="1">
    <location>
        <begin position="731"/>
        <end position="797"/>
    </location>
</feature>
<dbReference type="RefSeq" id="WP_107184021.1">
    <property type="nucleotide sequence ID" value="NZ_CP131598.1"/>
</dbReference>
<protein>
    <submittedName>
        <fullName evidence="3">Uncharacterized protein</fullName>
    </submittedName>
</protein>
<name>A0A2T3KZF1_PHOLD</name>
<comment type="caution">
    <text evidence="3">The sequence shown here is derived from an EMBL/GenBank/DDBJ whole genome shotgun (WGS) entry which is preliminary data.</text>
</comment>
<keyword evidence="2" id="KW-0812">Transmembrane</keyword>
<feature type="transmembrane region" description="Helical" evidence="2">
    <location>
        <begin position="116"/>
        <end position="140"/>
    </location>
</feature>
<sequence>MYDHLAFISGDWVTDAIILTTAAVFLFFSFREFVAVIKTKIQLKGLGKIKSKASSNIIDSKSLKKEQLVWVTDHLVYTPTQDGIVVETKGDLWLTKSPISQMLPTIDSSRYKLIPALLTSIGITGTFLGITLGLSEFTMAGDSKALLASAAELLEGMKTAFYTSLAGLGTSALFMVWMKISSSVLAKAQKQLISTLSSQYFEASPIYYLKNMSNEGQKEVLEAQLRSASAVELMGEKMEATSHVLAQLGTSFNGDVIAKQISTALVESIETSMSPMLRDIKQELGAIKDIKEQSQKELVELLIQEMKSELITPVTEELHKTSDAVTNSNEISIQLNQNIERVVASTSETVNTINEFQKETMTKLQDFAESLKGILASFKEDTQGAMTSIASEVNTMLNNASQGMDSQRVAFEQSANKAASAFEGMKNSLEVALDERQSAEKDLFENVTGRINDLLSDISTSFESQTSVLAQTGETASQMMTQAQKDFEMSVQQRRDEESKMFVEVESRLSNLVENAAKGIENQQSVFEQSADKAASAFEGMKNSLEAALDERQSAEKVLFENVTGRINGLLSEISTSFENQTSVLAQTGETASNLMNQAQKDFEVSVQMRRDEESHLFGEMEGRINGLVQNSQVIFQEQAEAIKLVGDEASSVMQSAKSELQQGLGDIDSKVKSMSETVQHELEAFRLQYQENLTRYFEQQNDLLEDSLSKQRNGLNDVVDNFRNVFESEYKARHNLLQELTAQYEKLEASAGILERVAKAIGLNEASKMAELQDAAQTMSREIALLKKEYAKASATFTDITENLPKAMDEYFTRANESFETFFNDFDQSASSIHNKLSQAAGYLINSQVLRREFEADEVNA</sequence>
<dbReference type="EMBL" id="PYNS01000001">
    <property type="protein sequence ID" value="PSV13467.1"/>
    <property type="molecule type" value="Genomic_DNA"/>
</dbReference>
<evidence type="ECO:0000256" key="2">
    <source>
        <dbReference type="SAM" id="Phobius"/>
    </source>
</evidence>
<organism evidence="3 4">
    <name type="scientific">Photobacterium leiognathi subsp. mandapamensis</name>
    <name type="common">Photobacterium mandapamensis</name>
    <dbReference type="NCBI Taxonomy" id="48408"/>
    <lineage>
        <taxon>Bacteria</taxon>
        <taxon>Pseudomonadati</taxon>
        <taxon>Pseudomonadota</taxon>
        <taxon>Gammaproteobacteria</taxon>
        <taxon>Vibrionales</taxon>
        <taxon>Vibrionaceae</taxon>
        <taxon>Photobacterium</taxon>
    </lineage>
</organism>
<evidence type="ECO:0000256" key="1">
    <source>
        <dbReference type="SAM" id="Coils"/>
    </source>
</evidence>
<keyword evidence="1" id="KW-0175">Coiled coil</keyword>
<keyword evidence="2" id="KW-1133">Transmembrane helix</keyword>
<evidence type="ECO:0000313" key="4">
    <source>
        <dbReference type="Proteomes" id="UP000240530"/>
    </source>
</evidence>
<dbReference type="AlphaFoldDB" id="A0A2T3KZF1"/>
<dbReference type="Proteomes" id="UP000240530">
    <property type="component" value="Unassembled WGS sequence"/>
</dbReference>
<accession>A0A2T3KZF1</accession>
<reference evidence="3 4" key="1">
    <citation type="submission" date="2018-03" db="EMBL/GenBank/DDBJ databases">
        <title>Whole genome sequencing of Histamine producing bacteria.</title>
        <authorList>
            <person name="Butler K."/>
        </authorList>
    </citation>
    <scope>NUCLEOTIDE SEQUENCE [LARGE SCALE GENOMIC DNA]</scope>
    <source>
        <strain evidence="3 4">Res.4.1</strain>
    </source>
</reference>
<gene>
    <name evidence="3" type="ORF">C0W93_00550</name>
</gene>
<keyword evidence="2" id="KW-0472">Membrane</keyword>
<feature type="transmembrane region" description="Helical" evidence="2">
    <location>
        <begin position="12"/>
        <end position="30"/>
    </location>
</feature>
<evidence type="ECO:0000313" key="3">
    <source>
        <dbReference type="EMBL" id="PSV13467.1"/>
    </source>
</evidence>
<proteinExistence type="predicted"/>